<dbReference type="EMBL" id="NGKU01000001">
    <property type="protein sequence ID" value="OTN76591.1"/>
    <property type="molecule type" value="Genomic_DNA"/>
</dbReference>
<organism evidence="2 3">
    <name type="scientific">Candidatus Enterococcus testudinis</name>
    <dbReference type="NCBI Taxonomy" id="1834191"/>
    <lineage>
        <taxon>Bacteria</taxon>
        <taxon>Bacillati</taxon>
        <taxon>Bacillota</taxon>
        <taxon>Bacilli</taxon>
        <taxon>Lactobacillales</taxon>
        <taxon>Enterococcaceae</taxon>
        <taxon>Enterococcus</taxon>
    </lineage>
</organism>
<feature type="transmembrane region" description="Helical" evidence="1">
    <location>
        <begin position="100"/>
        <end position="122"/>
    </location>
</feature>
<evidence type="ECO:0000313" key="2">
    <source>
        <dbReference type="EMBL" id="OTN76591.1"/>
    </source>
</evidence>
<evidence type="ECO:0008006" key="4">
    <source>
        <dbReference type="Google" id="ProtNLM"/>
    </source>
</evidence>
<dbReference type="Proteomes" id="UP000195043">
    <property type="component" value="Unassembled WGS sequence"/>
</dbReference>
<dbReference type="STRING" id="1834191.A5886_001668"/>
<dbReference type="AlphaFoldDB" id="A0A242A783"/>
<feature type="transmembrane region" description="Helical" evidence="1">
    <location>
        <begin position="128"/>
        <end position="150"/>
    </location>
</feature>
<keyword evidence="1" id="KW-1133">Transmembrane helix</keyword>
<accession>A0A242A783</accession>
<evidence type="ECO:0000313" key="3">
    <source>
        <dbReference type="Proteomes" id="UP000195043"/>
    </source>
</evidence>
<dbReference type="OrthoDB" id="9815852at2"/>
<keyword evidence="1" id="KW-0812">Transmembrane</keyword>
<dbReference type="InterPro" id="IPR047928">
    <property type="entry name" value="Perm_prefix_1"/>
</dbReference>
<feature type="transmembrane region" description="Helical" evidence="1">
    <location>
        <begin position="185"/>
        <end position="209"/>
    </location>
</feature>
<reference evidence="2 3" key="1">
    <citation type="submission" date="2017-05" db="EMBL/GenBank/DDBJ databases">
        <title>The Genome Sequence of Enterococcus sp. 8G7_MSG3316.</title>
        <authorList>
            <consortium name="The Broad Institute Genomics Platform"/>
            <consortium name="The Broad Institute Genomic Center for Infectious Diseases"/>
            <person name="Earl A."/>
            <person name="Manson A."/>
            <person name="Schwartman J."/>
            <person name="Gilmore M."/>
            <person name="Abouelleil A."/>
            <person name="Cao P."/>
            <person name="Chapman S."/>
            <person name="Cusick C."/>
            <person name="Shea T."/>
            <person name="Young S."/>
            <person name="Neafsey D."/>
            <person name="Nusbaum C."/>
            <person name="Birren B."/>
        </authorList>
    </citation>
    <scope>NUCLEOTIDE SEQUENCE [LARGE SCALE GENOMIC DNA]</scope>
    <source>
        <strain evidence="2 3">8G7_MSG3316</strain>
    </source>
</reference>
<comment type="caution">
    <text evidence="2">The sequence shown here is derived from an EMBL/GenBank/DDBJ whole genome shotgun (WGS) entry which is preliminary data.</text>
</comment>
<dbReference type="RefSeq" id="WP_086274529.1">
    <property type="nucleotide sequence ID" value="NZ_NGKU01000001.1"/>
</dbReference>
<dbReference type="NCBIfam" id="NF038403">
    <property type="entry name" value="perm_prefix_1"/>
    <property type="match status" value="1"/>
</dbReference>
<keyword evidence="3" id="KW-1185">Reference proteome</keyword>
<gene>
    <name evidence="2" type="ORF">A5886_001668</name>
</gene>
<keyword evidence="1" id="KW-0472">Membrane</keyword>
<sequence length="322" mass="36470">MKTIHDYLDSLFLHVPVTEETKKAKEDLSAIMEDHYHELISQGKSEHEAIGAVISEFGSVDELLQALDVSALYEERQTPDLTDAITDEEAFDYWKTVRYFALYLSTGIGLCISAVAIFAFFIGVNQEGLGLLMLPVFGAIGVGFIISSALKYAAYRKRLDDRYISNEIKYVARQQLDDYEKSFRIGLVIGIGLCIFSLAPVLMSSIFYYDTPLGIAMFLFMVAVGVFFIVYVSVIRSGYAKLVSETYFVRDEDRPGTRATKHKYGESAGRVVFFHTVYWPMIVVLYLMGSFAFGAWAYSWVIFILAGVLQDYFLHQFSQKRP</sequence>
<protein>
    <recommendedName>
        <fullName evidence="4">Beta-carotene 15,15'-monooxygenase</fullName>
    </recommendedName>
</protein>
<feature type="transmembrane region" description="Helical" evidence="1">
    <location>
        <begin position="215"/>
        <end position="234"/>
    </location>
</feature>
<proteinExistence type="predicted"/>
<name>A0A242A783_9ENTE</name>
<evidence type="ECO:0000256" key="1">
    <source>
        <dbReference type="SAM" id="Phobius"/>
    </source>
</evidence>